<accession>A0AAD1R797</accession>
<evidence type="ECO:0000313" key="2">
    <source>
        <dbReference type="EMBL" id="CAH2223700.1"/>
    </source>
</evidence>
<evidence type="ECO:0000313" key="3">
    <source>
        <dbReference type="Proteomes" id="UP001295444"/>
    </source>
</evidence>
<gene>
    <name evidence="2" type="ORF">PECUL_23A010116</name>
</gene>
<dbReference type="AlphaFoldDB" id="A0AAD1R797"/>
<dbReference type="EMBL" id="OW240912">
    <property type="protein sequence ID" value="CAH2223700.1"/>
    <property type="molecule type" value="Genomic_DNA"/>
</dbReference>
<dbReference type="Proteomes" id="UP001295444">
    <property type="component" value="Chromosome 01"/>
</dbReference>
<protein>
    <submittedName>
        <fullName evidence="2">Uncharacterized protein</fullName>
    </submittedName>
</protein>
<organism evidence="2 3">
    <name type="scientific">Pelobates cultripes</name>
    <name type="common">Western spadefoot toad</name>
    <dbReference type="NCBI Taxonomy" id="61616"/>
    <lineage>
        <taxon>Eukaryota</taxon>
        <taxon>Metazoa</taxon>
        <taxon>Chordata</taxon>
        <taxon>Craniata</taxon>
        <taxon>Vertebrata</taxon>
        <taxon>Euteleostomi</taxon>
        <taxon>Amphibia</taxon>
        <taxon>Batrachia</taxon>
        <taxon>Anura</taxon>
        <taxon>Pelobatoidea</taxon>
        <taxon>Pelobatidae</taxon>
        <taxon>Pelobates</taxon>
    </lineage>
</organism>
<dbReference type="Gene3D" id="3.30.250.20">
    <property type="entry name" value="L1 transposable element, C-terminal domain"/>
    <property type="match status" value="1"/>
</dbReference>
<reference evidence="2" key="1">
    <citation type="submission" date="2022-03" db="EMBL/GenBank/DDBJ databases">
        <authorList>
            <person name="Alioto T."/>
            <person name="Alioto T."/>
            <person name="Gomez Garrido J."/>
        </authorList>
    </citation>
    <scope>NUCLEOTIDE SEQUENCE</scope>
</reference>
<proteinExistence type="predicted"/>
<sequence>MVDGCSIRIYDDLPFNILLERQRFMPVTRELREKGIRYRWGASGTLVVQQGDSVLTLLAQEDPKEFLKALHLPRPADRNPVTDGANPTRKRTTDKGASHKKTRLLNPP</sequence>
<feature type="compositionally biased region" description="Basic residues" evidence="1">
    <location>
        <begin position="98"/>
        <end position="108"/>
    </location>
</feature>
<keyword evidence="3" id="KW-1185">Reference proteome</keyword>
<evidence type="ECO:0000256" key="1">
    <source>
        <dbReference type="SAM" id="MobiDB-lite"/>
    </source>
</evidence>
<dbReference type="InterPro" id="IPR042566">
    <property type="entry name" value="L1_C"/>
</dbReference>
<feature type="region of interest" description="Disordered" evidence="1">
    <location>
        <begin position="70"/>
        <end position="108"/>
    </location>
</feature>
<name>A0AAD1R797_PELCU</name>